<dbReference type="RefSeq" id="WP_171835991.1">
    <property type="nucleotide sequence ID" value="NZ_CP053708.1"/>
</dbReference>
<dbReference type="EMBL" id="CP053708">
    <property type="protein sequence ID" value="QKE90058.1"/>
    <property type="molecule type" value="Genomic_DNA"/>
</dbReference>
<feature type="domain" description="OmpA-like" evidence="4">
    <location>
        <begin position="200"/>
        <end position="326"/>
    </location>
</feature>
<dbReference type="Proteomes" id="UP000500767">
    <property type="component" value="Chromosome"/>
</dbReference>
<dbReference type="PANTHER" id="PTHR30329">
    <property type="entry name" value="STATOR ELEMENT OF FLAGELLAR MOTOR COMPLEX"/>
    <property type="match status" value="1"/>
</dbReference>
<evidence type="ECO:0000256" key="3">
    <source>
        <dbReference type="SAM" id="Phobius"/>
    </source>
</evidence>
<dbReference type="NCBIfam" id="NF006543">
    <property type="entry name" value="PRK09039.1-2"/>
    <property type="match status" value="1"/>
</dbReference>
<dbReference type="Gene3D" id="3.30.1330.60">
    <property type="entry name" value="OmpA-like domain"/>
    <property type="match status" value="1"/>
</dbReference>
<evidence type="ECO:0000259" key="4">
    <source>
        <dbReference type="PROSITE" id="PS51123"/>
    </source>
</evidence>
<dbReference type="PROSITE" id="PS51123">
    <property type="entry name" value="OMPA_2"/>
    <property type="match status" value="1"/>
</dbReference>
<dbReference type="GO" id="GO:0016020">
    <property type="term" value="C:membrane"/>
    <property type="evidence" value="ECO:0007669"/>
    <property type="project" value="UniProtKB-UniRule"/>
</dbReference>
<keyword evidence="1 3" id="KW-0472">Membrane</keyword>
<dbReference type="SUPFAM" id="SSF103088">
    <property type="entry name" value="OmpA-like"/>
    <property type="match status" value="1"/>
</dbReference>
<dbReference type="InterPro" id="IPR036737">
    <property type="entry name" value="OmpA-like_sf"/>
</dbReference>
<dbReference type="InterPro" id="IPR050330">
    <property type="entry name" value="Bact_OuterMem_StrucFunc"/>
</dbReference>
<dbReference type="AlphaFoldDB" id="A0A6M8HNW7"/>
<reference evidence="5 6" key="1">
    <citation type="journal article" date="2014" name="World J. Microbiol. Biotechnol.">
        <title>Biodiversity and physiological characteristics of Antarctic and Arctic lichens-associated bacteria.</title>
        <authorList>
            <person name="Lee Y.M."/>
            <person name="Kim E.H."/>
            <person name="Lee H.K."/>
            <person name="Hong S.G."/>
        </authorList>
    </citation>
    <scope>NUCLEOTIDE SEQUENCE [LARGE SCALE GENOMIC DNA]</scope>
    <source>
        <strain evidence="5 6">PAMC 26569</strain>
    </source>
</reference>
<dbReference type="KEGG" id="lck:HN018_08340"/>
<proteinExistence type="predicted"/>
<protein>
    <submittedName>
        <fullName evidence="5">Peptidoglycan-binding protein</fullName>
    </submittedName>
</protein>
<dbReference type="CDD" id="cd07185">
    <property type="entry name" value="OmpA_C-like"/>
    <property type="match status" value="1"/>
</dbReference>
<evidence type="ECO:0000313" key="6">
    <source>
        <dbReference type="Proteomes" id="UP000500767"/>
    </source>
</evidence>
<keyword evidence="3" id="KW-0812">Transmembrane</keyword>
<keyword evidence="3" id="KW-1133">Transmembrane helix</keyword>
<evidence type="ECO:0000313" key="5">
    <source>
        <dbReference type="EMBL" id="QKE90058.1"/>
    </source>
</evidence>
<dbReference type="Pfam" id="PF00691">
    <property type="entry name" value="OmpA"/>
    <property type="match status" value="1"/>
</dbReference>
<evidence type="ECO:0000256" key="1">
    <source>
        <dbReference type="PROSITE-ProRule" id="PRU00473"/>
    </source>
</evidence>
<gene>
    <name evidence="5" type="ORF">HN018_08340</name>
</gene>
<dbReference type="InterPro" id="IPR006665">
    <property type="entry name" value="OmpA-like"/>
</dbReference>
<evidence type="ECO:0000256" key="2">
    <source>
        <dbReference type="SAM" id="Coils"/>
    </source>
</evidence>
<accession>A0A6M8HNW7</accession>
<keyword evidence="2" id="KW-0175">Coiled coil</keyword>
<feature type="coiled-coil region" evidence="2">
    <location>
        <begin position="116"/>
        <end position="143"/>
    </location>
</feature>
<organism evidence="5 6">
    <name type="scientific">Lichenicola cladoniae</name>
    <dbReference type="NCBI Taxonomy" id="1484109"/>
    <lineage>
        <taxon>Bacteria</taxon>
        <taxon>Pseudomonadati</taxon>
        <taxon>Pseudomonadota</taxon>
        <taxon>Alphaproteobacteria</taxon>
        <taxon>Acetobacterales</taxon>
        <taxon>Acetobacteraceae</taxon>
        <taxon>Lichenicola</taxon>
    </lineage>
</organism>
<dbReference type="PANTHER" id="PTHR30329:SF21">
    <property type="entry name" value="LIPOPROTEIN YIAD-RELATED"/>
    <property type="match status" value="1"/>
</dbReference>
<feature type="transmembrane region" description="Helical" evidence="3">
    <location>
        <begin position="20"/>
        <end position="46"/>
    </location>
</feature>
<name>A0A6M8HNW7_9PROT</name>
<sequence length="326" mass="35858">MRRRGVRNNGLDAWPGYVDALSTLLMVIIFVLLVFVLAQAFLSVALNGRQSALDKLTREMSQLNQLLSMEKGHSHELEFSVASLTAQRNKDLAATTALTAELTGDTAKLATADKLSADSQSQVTLLNQQLAELQKQLAAITQALDISQTGLKDRDIKITDLGNKLNLALADKVEQLKRYRSEFFGRLSQLLANHPGIRVVGDRFVFQSEVLFPPGSAEMSQAGREQMHTLAGTLKQIAAEIPADLPWILRVDGHADRQPISNSAFPTNWELSSARAITVVKLLMADGIKPQNLAATGFSQYQPLDDGTSPEAFARNRRIELRLTDR</sequence>
<keyword evidence="6" id="KW-1185">Reference proteome</keyword>